<evidence type="ECO:0000313" key="7">
    <source>
        <dbReference type="Proteomes" id="UP000007110"/>
    </source>
</evidence>
<organism evidence="6 7">
    <name type="scientific">Strongylocentrotus purpuratus</name>
    <name type="common">Purple sea urchin</name>
    <dbReference type="NCBI Taxonomy" id="7668"/>
    <lineage>
        <taxon>Eukaryota</taxon>
        <taxon>Metazoa</taxon>
        <taxon>Echinodermata</taxon>
        <taxon>Eleutherozoa</taxon>
        <taxon>Echinozoa</taxon>
        <taxon>Echinoidea</taxon>
        <taxon>Euechinoidea</taxon>
        <taxon>Echinacea</taxon>
        <taxon>Camarodonta</taxon>
        <taxon>Echinidea</taxon>
        <taxon>Strongylocentrotidae</taxon>
        <taxon>Strongylocentrotus</taxon>
    </lineage>
</organism>
<dbReference type="FunCoup" id="A0A7M7PNL0">
    <property type="interactions" value="1123"/>
</dbReference>
<dbReference type="PANTHER" id="PTHR23138:SF142">
    <property type="entry name" value="RAN-BINDING PROTEIN 3B-RELATED"/>
    <property type="match status" value="1"/>
</dbReference>
<evidence type="ECO:0000256" key="4">
    <source>
        <dbReference type="SAM" id="MobiDB-lite"/>
    </source>
</evidence>
<feature type="region of interest" description="Disordered" evidence="4">
    <location>
        <begin position="1"/>
        <end position="199"/>
    </location>
</feature>
<feature type="compositionally biased region" description="Polar residues" evidence="4">
    <location>
        <begin position="538"/>
        <end position="553"/>
    </location>
</feature>
<keyword evidence="3" id="KW-0175">Coiled coil</keyword>
<keyword evidence="7" id="KW-1185">Reference proteome</keyword>
<name>A0A7M7PNL0_STRPU</name>
<dbReference type="KEGG" id="spu:591690"/>
<dbReference type="PROSITE" id="PS50196">
    <property type="entry name" value="RANBD1"/>
    <property type="match status" value="1"/>
</dbReference>
<feature type="compositionally biased region" description="Basic and acidic residues" evidence="4">
    <location>
        <begin position="143"/>
        <end position="153"/>
    </location>
</feature>
<dbReference type="InterPro" id="IPR000156">
    <property type="entry name" value="Ran_bind_dom"/>
</dbReference>
<dbReference type="OMA" id="RASETHE"/>
<accession>A0A7M7PNL0</accession>
<protein>
    <recommendedName>
        <fullName evidence="5">RanBD1 domain-containing protein</fullName>
    </recommendedName>
</protein>
<dbReference type="PANTHER" id="PTHR23138">
    <property type="entry name" value="RAN BINDING PROTEIN"/>
    <property type="match status" value="1"/>
</dbReference>
<keyword evidence="2" id="KW-0539">Nucleus</keyword>
<evidence type="ECO:0000256" key="1">
    <source>
        <dbReference type="ARBA" id="ARBA00004123"/>
    </source>
</evidence>
<feature type="region of interest" description="Disordered" evidence="4">
    <location>
        <begin position="481"/>
        <end position="560"/>
    </location>
</feature>
<dbReference type="Proteomes" id="UP000007110">
    <property type="component" value="Unassembled WGS sequence"/>
</dbReference>
<evidence type="ECO:0000259" key="5">
    <source>
        <dbReference type="PROSITE" id="PS50196"/>
    </source>
</evidence>
<dbReference type="InParanoid" id="A0A7M7PNL0"/>
<dbReference type="GO" id="GO:0005634">
    <property type="term" value="C:nucleus"/>
    <property type="evidence" value="ECO:0007669"/>
    <property type="project" value="UniProtKB-SubCell"/>
</dbReference>
<dbReference type="AlphaFoldDB" id="A0A7M7PNL0"/>
<dbReference type="SUPFAM" id="SSF50729">
    <property type="entry name" value="PH domain-like"/>
    <property type="match status" value="1"/>
</dbReference>
<dbReference type="CDD" id="cd13180">
    <property type="entry name" value="RanBD_RanBP3"/>
    <property type="match status" value="1"/>
</dbReference>
<feature type="compositionally biased region" description="Acidic residues" evidence="4">
    <location>
        <begin position="85"/>
        <end position="95"/>
    </location>
</feature>
<dbReference type="FunFam" id="2.30.29.30:FF:000761">
    <property type="entry name" value="Ran-binding protein (RanBP), putative"/>
    <property type="match status" value="1"/>
</dbReference>
<dbReference type="InterPro" id="IPR011993">
    <property type="entry name" value="PH-like_dom_sf"/>
</dbReference>
<sequence length="560" mass="61729">MAESQPVATALAGDSCNPELSNGEEASVAMDQDKQGIKRPAEQQIGPDDINKEFKPEEPGEFPKADDDVIAQRAVFAPSAFPTMGEEDDNAIDEDGFSKPTFRLNPPTLIHGQAKSAPTSNSDGEEKENENKPLLRPSALNNHGKDEGGEEKPVNPMQPDGAHSVPFAMAENNSSETDNEANKRTKLFLPFTTRDTSERDLGFGVFGKFRDSAYRIGFTEQDCHGNASNSADKEPDPVSHEGATQENYFKQFASKHDTRDLNSSGDSPSSLSSSSGSSFLFGQNMNERVTSPNRQEGELQSAGELVFGNNLASRIKSDGFNETSPEKTKEQQTLAENASALEEARERMRRKFEDVESVTGEEDEENVVQSHGKLFVFDNVKRNWLERGRGQIRLNDSRQSAPDSAFQSRLVMRTQGSLRLILNTKIWSGMTIEKATNKNLRISAMDAESDTIKVFLITGTPKDIEQLFCAIEYRVQALKHVEESERSDVEEGQTGAQDTKDGDYDEEDEDEEDAEDDDEDDDEDSEVAKICSRDRSKPTSPKSTEGNSASASPSLHPEES</sequence>
<evidence type="ECO:0000313" key="6">
    <source>
        <dbReference type="EnsemblMetazoa" id="XP_030852114"/>
    </source>
</evidence>
<proteinExistence type="predicted"/>
<feature type="region of interest" description="Disordered" evidence="4">
    <location>
        <begin position="224"/>
        <end position="281"/>
    </location>
</feature>
<dbReference type="Pfam" id="PF00638">
    <property type="entry name" value="Ran_BP1"/>
    <property type="match status" value="1"/>
</dbReference>
<feature type="compositionally biased region" description="Acidic residues" evidence="4">
    <location>
        <begin position="503"/>
        <end position="525"/>
    </location>
</feature>
<feature type="compositionally biased region" description="Low complexity" evidence="4">
    <location>
        <begin position="263"/>
        <end position="278"/>
    </location>
</feature>
<dbReference type="InterPro" id="IPR045255">
    <property type="entry name" value="RanBP1-like"/>
</dbReference>
<dbReference type="EnsemblMetazoa" id="XM_030996254">
    <property type="protein sequence ID" value="XP_030852114"/>
    <property type="gene ID" value="LOC591690"/>
</dbReference>
<feature type="compositionally biased region" description="Basic and acidic residues" evidence="4">
    <location>
        <begin position="49"/>
        <end position="67"/>
    </location>
</feature>
<feature type="coiled-coil region" evidence="3">
    <location>
        <begin position="331"/>
        <end position="361"/>
    </location>
</feature>
<evidence type="ECO:0000256" key="3">
    <source>
        <dbReference type="SAM" id="Coils"/>
    </source>
</evidence>
<dbReference type="GeneID" id="591690"/>
<dbReference type="Gene3D" id="2.30.29.30">
    <property type="entry name" value="Pleckstrin-homology domain (PH domain)/Phosphotyrosine-binding domain (PTB)"/>
    <property type="match status" value="1"/>
</dbReference>
<reference evidence="6" key="2">
    <citation type="submission" date="2021-01" db="UniProtKB">
        <authorList>
            <consortium name="EnsemblMetazoa"/>
        </authorList>
    </citation>
    <scope>IDENTIFICATION</scope>
</reference>
<dbReference type="SMART" id="SM00160">
    <property type="entry name" value="RanBD"/>
    <property type="match status" value="1"/>
</dbReference>
<dbReference type="CTD" id="8498"/>
<reference evidence="7" key="1">
    <citation type="submission" date="2015-02" db="EMBL/GenBank/DDBJ databases">
        <title>Genome sequencing for Strongylocentrotus purpuratus.</title>
        <authorList>
            <person name="Murali S."/>
            <person name="Liu Y."/>
            <person name="Vee V."/>
            <person name="English A."/>
            <person name="Wang M."/>
            <person name="Skinner E."/>
            <person name="Han Y."/>
            <person name="Muzny D.M."/>
            <person name="Worley K.C."/>
            <person name="Gibbs R.A."/>
        </authorList>
    </citation>
    <scope>NUCLEOTIDE SEQUENCE</scope>
</reference>
<dbReference type="RefSeq" id="XP_030852114.1">
    <property type="nucleotide sequence ID" value="XM_030996254.1"/>
</dbReference>
<feature type="compositionally biased region" description="Basic and acidic residues" evidence="4">
    <location>
        <begin position="31"/>
        <end position="41"/>
    </location>
</feature>
<feature type="domain" description="RanBD1" evidence="5">
    <location>
        <begin position="334"/>
        <end position="433"/>
    </location>
</feature>
<dbReference type="GO" id="GO:0006611">
    <property type="term" value="P:protein export from nucleus"/>
    <property type="evidence" value="ECO:0000318"/>
    <property type="project" value="GO_Central"/>
</dbReference>
<evidence type="ECO:0000256" key="2">
    <source>
        <dbReference type="ARBA" id="ARBA00023242"/>
    </source>
</evidence>
<comment type="subcellular location">
    <subcellularLocation>
        <location evidence="1">Nucleus</location>
    </subcellularLocation>
</comment>